<dbReference type="EMBL" id="JAIBSC010000010">
    <property type="protein sequence ID" value="KAH1909870.1"/>
    <property type="molecule type" value="Genomic_DNA"/>
</dbReference>
<dbReference type="Proteomes" id="UP000813423">
    <property type="component" value="Unassembled WGS sequence"/>
</dbReference>
<evidence type="ECO:0000256" key="2">
    <source>
        <dbReference type="ARBA" id="ARBA00023002"/>
    </source>
</evidence>
<dbReference type="InterPro" id="IPR045312">
    <property type="entry name" value="PCBER-like"/>
</dbReference>
<evidence type="ECO:0000313" key="5">
    <source>
        <dbReference type="Proteomes" id="UP000813423"/>
    </source>
</evidence>
<dbReference type="CDD" id="cd05259">
    <property type="entry name" value="PCBER_SDR_a"/>
    <property type="match status" value="1"/>
</dbReference>
<dbReference type="PANTHER" id="PTHR47706:SF7">
    <property type="entry name" value="CIPA-LIKE, PUTATIVE (AFU_ORTHOLOGUE AFUA_1G01630)-RELATED"/>
    <property type="match status" value="1"/>
</dbReference>
<dbReference type="Gene3D" id="3.40.50.720">
    <property type="entry name" value="NAD(P)-binding Rossmann-like Domain"/>
    <property type="match status" value="1"/>
</dbReference>
<evidence type="ECO:0000256" key="1">
    <source>
        <dbReference type="ARBA" id="ARBA00022857"/>
    </source>
</evidence>
<feature type="domain" description="NmrA-like" evidence="3">
    <location>
        <begin position="42"/>
        <end position="143"/>
    </location>
</feature>
<dbReference type="InterPro" id="IPR051609">
    <property type="entry name" value="NmrA/Isoflavone_reductase-like"/>
</dbReference>
<gene>
    <name evidence="4" type="ORF">KXV57_000285</name>
</gene>
<keyword evidence="1" id="KW-0521">NADP</keyword>
<organism evidence="4 5">
    <name type="scientific">Aspergillus fumigatus</name>
    <name type="common">Neosartorya fumigata</name>
    <dbReference type="NCBI Taxonomy" id="746128"/>
    <lineage>
        <taxon>Eukaryota</taxon>
        <taxon>Fungi</taxon>
        <taxon>Dikarya</taxon>
        <taxon>Ascomycota</taxon>
        <taxon>Pezizomycotina</taxon>
        <taxon>Eurotiomycetes</taxon>
        <taxon>Eurotiomycetidae</taxon>
        <taxon>Eurotiales</taxon>
        <taxon>Aspergillaceae</taxon>
        <taxon>Aspergillus</taxon>
        <taxon>Aspergillus subgen. Fumigati</taxon>
    </lineage>
</organism>
<comment type="caution">
    <text evidence="4">The sequence shown here is derived from an EMBL/GenBank/DDBJ whole genome shotgun (WGS) entry which is preliminary data.</text>
</comment>
<dbReference type="InterPro" id="IPR008030">
    <property type="entry name" value="NmrA-like"/>
</dbReference>
<dbReference type="OMA" id="MPNVWGC"/>
<evidence type="ECO:0000313" key="4">
    <source>
        <dbReference type="EMBL" id="KAH1909870.1"/>
    </source>
</evidence>
<dbReference type="SUPFAM" id="SSF51735">
    <property type="entry name" value="NAD(P)-binding Rossmann-fold domains"/>
    <property type="match status" value="1"/>
</dbReference>
<keyword evidence="2" id="KW-0560">Oxidoreductase</keyword>
<sequence length="359" mass="40496">MTQNDTPRTSYSDPSHPIQYLDNMAQKYARDQPSGFTNRIERVAIVGAGGTVGKYITQELLKTGQHTITALTRADSQSTLPAGVRTATVDYQDESTLVAALQHQQFLIITLNVSAPKDTQSKLIQAAAKAGVPYVMPNCYGCDITNEKLRKEMLVGEPVRQACAEIEATGVSTWVALVCGFWYEFSLSTGPEWFGFDFQQKKLTFYDEGTVRINVSTWEQCGRAVAAFLKFKELPEDENDTSPTVRGWANRPLFISSFLVSQRDMFESWKRITGDKEEDWTIEYEPTAVRYQRGIERMQKGDRYGFAQAMYARVFYPNGGGDYESSRGLDNDVLGLPQEDLDERTKHAKEMIEAGYSYF</sequence>
<name>A0A9P8NNG5_ASPFM</name>
<dbReference type="Gene3D" id="3.90.25.10">
    <property type="entry name" value="UDP-galactose 4-epimerase, domain 1"/>
    <property type="match status" value="1"/>
</dbReference>
<reference evidence="4" key="1">
    <citation type="submission" date="2021-08" db="EMBL/GenBank/DDBJ databases">
        <title>Global Aspergillus fumigatus from environmental and clinical sources.</title>
        <authorList>
            <person name="Barber A."/>
            <person name="Sae-Ong T."/>
        </authorList>
    </citation>
    <scope>NUCLEOTIDE SEQUENCE</scope>
    <source>
        <strain evidence="4">NRZ-2016-071</strain>
    </source>
</reference>
<dbReference type="AlphaFoldDB" id="A0A9P8NNG5"/>
<accession>A0A9P8NNG5</accession>
<dbReference type="Pfam" id="PF05368">
    <property type="entry name" value="NmrA"/>
    <property type="match status" value="1"/>
</dbReference>
<dbReference type="GO" id="GO:0016491">
    <property type="term" value="F:oxidoreductase activity"/>
    <property type="evidence" value="ECO:0007669"/>
    <property type="project" value="UniProtKB-KW"/>
</dbReference>
<dbReference type="PANTHER" id="PTHR47706">
    <property type="entry name" value="NMRA-LIKE FAMILY PROTEIN"/>
    <property type="match status" value="1"/>
</dbReference>
<proteinExistence type="predicted"/>
<evidence type="ECO:0000259" key="3">
    <source>
        <dbReference type="Pfam" id="PF05368"/>
    </source>
</evidence>
<dbReference type="InterPro" id="IPR036291">
    <property type="entry name" value="NAD(P)-bd_dom_sf"/>
</dbReference>
<protein>
    <recommendedName>
        <fullName evidence="3">NmrA-like domain-containing protein</fullName>
    </recommendedName>
</protein>